<dbReference type="Proteomes" id="UP000245771">
    <property type="component" value="Unassembled WGS sequence"/>
</dbReference>
<dbReference type="GeneID" id="37022438"/>
<evidence type="ECO:0000313" key="3">
    <source>
        <dbReference type="Proteomes" id="UP000245771"/>
    </source>
</evidence>
<reference evidence="2 3" key="1">
    <citation type="journal article" date="2018" name="Mol. Biol. Evol.">
        <title>Broad Genomic Sampling Reveals a Smut Pathogenic Ancestry of the Fungal Clade Ustilaginomycotina.</title>
        <authorList>
            <person name="Kijpornyongpan T."/>
            <person name="Mondo S.J."/>
            <person name="Barry K."/>
            <person name="Sandor L."/>
            <person name="Lee J."/>
            <person name="Lipzen A."/>
            <person name="Pangilinan J."/>
            <person name="LaButti K."/>
            <person name="Hainaut M."/>
            <person name="Henrissat B."/>
            <person name="Grigoriev I.V."/>
            <person name="Spatafora J.W."/>
            <person name="Aime M.C."/>
        </authorList>
    </citation>
    <scope>NUCLEOTIDE SEQUENCE [LARGE SCALE GENOMIC DNA]</scope>
    <source>
        <strain evidence="2 3">MCA 3882</strain>
    </source>
</reference>
<dbReference type="InParanoid" id="A0A316VH37"/>
<dbReference type="AlphaFoldDB" id="A0A316VH37"/>
<protein>
    <submittedName>
        <fullName evidence="2">Uncharacterized protein</fullName>
    </submittedName>
</protein>
<gene>
    <name evidence="2" type="ORF">FA14DRAFT_176268</name>
</gene>
<dbReference type="EMBL" id="KZ819602">
    <property type="protein sequence ID" value="PWN36967.1"/>
    <property type="molecule type" value="Genomic_DNA"/>
</dbReference>
<dbReference type="RefSeq" id="XP_025357269.1">
    <property type="nucleotide sequence ID" value="XM_025500657.1"/>
</dbReference>
<name>A0A316VH37_9BASI</name>
<proteinExistence type="predicted"/>
<sequence>MSTVWSMDPANKASSSGPRAPLPHNTSVLERAALSIHRPVPNTQSSPHPHGLSGYGRKIEAEIETYRLAEGSRPDLRWITLREKADQVKRIIKTASSKDVKAVGKGVLQEVHSDMKIYQSHNHLPAHVTDKMIDKHGQRSKPFWKKITRSSSS</sequence>
<evidence type="ECO:0000256" key="1">
    <source>
        <dbReference type="SAM" id="MobiDB-lite"/>
    </source>
</evidence>
<keyword evidence="3" id="KW-1185">Reference proteome</keyword>
<organism evidence="2 3">
    <name type="scientific">Meira miltonrushii</name>
    <dbReference type="NCBI Taxonomy" id="1280837"/>
    <lineage>
        <taxon>Eukaryota</taxon>
        <taxon>Fungi</taxon>
        <taxon>Dikarya</taxon>
        <taxon>Basidiomycota</taxon>
        <taxon>Ustilaginomycotina</taxon>
        <taxon>Exobasidiomycetes</taxon>
        <taxon>Exobasidiales</taxon>
        <taxon>Brachybasidiaceae</taxon>
        <taxon>Meira</taxon>
    </lineage>
</organism>
<accession>A0A316VH37</accession>
<evidence type="ECO:0000313" key="2">
    <source>
        <dbReference type="EMBL" id="PWN36967.1"/>
    </source>
</evidence>
<feature type="region of interest" description="Disordered" evidence="1">
    <location>
        <begin position="1"/>
        <end position="54"/>
    </location>
</feature>